<comment type="caution">
    <text evidence="1">The sequence shown here is derived from an EMBL/GenBank/DDBJ whole genome shotgun (WGS) entry which is preliminary data.</text>
</comment>
<dbReference type="PANTHER" id="PTHR39337:SF1">
    <property type="entry name" value="BLR5642 PROTEIN"/>
    <property type="match status" value="1"/>
</dbReference>
<reference evidence="1 2" key="1">
    <citation type="journal article" date="2016" name="Nat. Commun.">
        <title>Thousands of microbial genomes shed light on interconnected biogeochemical processes in an aquifer system.</title>
        <authorList>
            <person name="Anantharaman K."/>
            <person name="Brown C.T."/>
            <person name="Hug L.A."/>
            <person name="Sharon I."/>
            <person name="Castelle C.J."/>
            <person name="Probst A.J."/>
            <person name="Thomas B.C."/>
            <person name="Singh A."/>
            <person name="Wilkins M.J."/>
            <person name="Karaoz U."/>
            <person name="Brodie E.L."/>
            <person name="Williams K.H."/>
            <person name="Hubbard S.S."/>
            <person name="Banfield J.F."/>
        </authorList>
    </citation>
    <scope>NUCLEOTIDE SEQUENCE [LARGE SCALE GENOMIC DNA]</scope>
</reference>
<dbReference type="InterPro" id="IPR007438">
    <property type="entry name" value="DUF488"/>
</dbReference>
<name>A0A1F5FGM1_9BACT</name>
<dbReference type="Proteomes" id="UP000177187">
    <property type="component" value="Unassembled WGS sequence"/>
</dbReference>
<dbReference type="AlphaFoldDB" id="A0A1F5FGM1"/>
<evidence type="ECO:0000313" key="2">
    <source>
        <dbReference type="Proteomes" id="UP000177187"/>
    </source>
</evidence>
<proteinExistence type="predicted"/>
<dbReference type="PANTHER" id="PTHR39337">
    <property type="entry name" value="BLR5642 PROTEIN"/>
    <property type="match status" value="1"/>
</dbReference>
<evidence type="ECO:0000313" key="1">
    <source>
        <dbReference type="EMBL" id="OGD78697.1"/>
    </source>
</evidence>
<organism evidence="1 2">
    <name type="scientific">Candidatus Coatesbacteria bacterium RBG_13_66_14</name>
    <dbReference type="NCBI Taxonomy" id="1817816"/>
    <lineage>
        <taxon>Bacteria</taxon>
        <taxon>Candidatus Coatesiibacteriota</taxon>
    </lineage>
</organism>
<sequence length="157" mass="17422">MGHIFTIGYEGASLVSFIGTLRCEGIKALLDVRRDPVSRRPEFRKRALEAALAEAGIAYRHEPRLGVPRDVRERFRDAVDPAGFAAWYAAEVLGKQSDLLRELTLSVGSTPTALLCYEADPARCHRSLLALELARLTGLPVRHLDPKRWNSDPAAFV</sequence>
<dbReference type="EMBL" id="MFAF01000028">
    <property type="protein sequence ID" value="OGD78697.1"/>
    <property type="molecule type" value="Genomic_DNA"/>
</dbReference>
<accession>A0A1F5FGM1</accession>
<dbReference type="InterPro" id="IPR014519">
    <property type="entry name" value="UCP024492"/>
</dbReference>
<protein>
    <recommendedName>
        <fullName evidence="3">DUF488 domain-containing protein</fullName>
    </recommendedName>
</protein>
<gene>
    <name evidence="1" type="ORF">A2Y64_05540</name>
</gene>
<dbReference type="Pfam" id="PF04343">
    <property type="entry name" value="DUF488"/>
    <property type="match status" value="1"/>
</dbReference>
<dbReference type="PIRSF" id="PIRSF024492">
    <property type="entry name" value="UCP024492"/>
    <property type="match status" value="1"/>
</dbReference>
<evidence type="ECO:0008006" key="3">
    <source>
        <dbReference type="Google" id="ProtNLM"/>
    </source>
</evidence>